<dbReference type="PANTHER" id="PTHR46268:SF27">
    <property type="entry name" value="UNIVERSAL STRESS PROTEIN RV2623"/>
    <property type="match status" value="1"/>
</dbReference>
<organism evidence="5 6">
    <name type="scientific">Nocardia terpenica</name>
    <dbReference type="NCBI Taxonomy" id="455432"/>
    <lineage>
        <taxon>Bacteria</taxon>
        <taxon>Bacillati</taxon>
        <taxon>Actinomycetota</taxon>
        <taxon>Actinomycetes</taxon>
        <taxon>Mycobacteriales</taxon>
        <taxon>Nocardiaceae</taxon>
        <taxon>Nocardia</taxon>
    </lineage>
</organism>
<dbReference type="InterPro" id="IPR014729">
    <property type="entry name" value="Rossmann-like_a/b/a_fold"/>
</dbReference>
<gene>
    <name evidence="5" type="ORF">AWN90_21750</name>
</gene>
<feature type="domain" description="UspA" evidence="4">
    <location>
        <begin position="166"/>
        <end position="303"/>
    </location>
</feature>
<keyword evidence="6" id="KW-1185">Reference proteome</keyword>
<dbReference type="OrthoDB" id="3174546at2"/>
<evidence type="ECO:0000256" key="3">
    <source>
        <dbReference type="ARBA" id="ARBA00022840"/>
    </source>
</evidence>
<dbReference type="Proteomes" id="UP000076512">
    <property type="component" value="Unassembled WGS sequence"/>
</dbReference>
<evidence type="ECO:0000256" key="1">
    <source>
        <dbReference type="ARBA" id="ARBA00008791"/>
    </source>
</evidence>
<keyword evidence="2" id="KW-0547">Nucleotide-binding</keyword>
<protein>
    <submittedName>
        <fullName evidence="5">Universal stress protein</fullName>
    </submittedName>
</protein>
<comment type="caution">
    <text evidence="5">The sequence shown here is derived from an EMBL/GenBank/DDBJ whole genome shotgun (WGS) entry which is preliminary data.</text>
</comment>
<sequence length="306" mass="32317">MVEQLDDMHHLASAAVVVGVDGSDASERALDWAVALAAQRRRAVRIVHGLGLDRISQVCGRYDVWVPPVLDAARVRAETLVERCARRARDAAPEVRVDTEVSSEAPAALLRRLSGSAYLTVLGAAGTNGLRAHLGTTLLAVTAHGFGSIAVVRTNPDTDAVREDGPVVVGVDGSAVSEAALGAAFEEASQRGAELVAVHVWNDANFGEFAGDPYLLFLVPDIEVNEHAVLAERLAGWQEKYPDVTVTRSVAMSSPAGILRKWSESAQLVVVGSRGRGGFQGLLLGSTSNSLVQHANCPIMVVHPAK</sequence>
<dbReference type="InterPro" id="IPR006016">
    <property type="entry name" value="UspA"/>
</dbReference>
<proteinExistence type="inferred from homology"/>
<dbReference type="Gene3D" id="3.40.50.620">
    <property type="entry name" value="HUPs"/>
    <property type="match status" value="2"/>
</dbReference>
<reference evidence="5 6" key="1">
    <citation type="submission" date="2016-04" db="EMBL/GenBank/DDBJ databases">
        <authorList>
            <person name="Evans L.H."/>
            <person name="Alamgir A."/>
            <person name="Owens N."/>
            <person name="Weber N.D."/>
            <person name="Virtaneva K."/>
            <person name="Barbian K."/>
            <person name="Babar A."/>
            <person name="Rosenke K."/>
        </authorList>
    </citation>
    <scope>NUCLEOTIDE SEQUENCE [LARGE SCALE GENOMIC DNA]</scope>
    <source>
        <strain evidence="5 6">IFM 0406</strain>
    </source>
</reference>
<dbReference type="Pfam" id="PF00582">
    <property type="entry name" value="Usp"/>
    <property type="match status" value="2"/>
</dbReference>
<keyword evidence="3" id="KW-0067">ATP-binding</keyword>
<dbReference type="InterPro" id="IPR006015">
    <property type="entry name" value="Universal_stress_UspA"/>
</dbReference>
<dbReference type="PANTHER" id="PTHR46268">
    <property type="entry name" value="STRESS RESPONSE PROTEIN NHAX"/>
    <property type="match status" value="1"/>
</dbReference>
<comment type="similarity">
    <text evidence="1">Belongs to the universal stress protein A family.</text>
</comment>
<dbReference type="STRING" id="455432.AWN90_21750"/>
<dbReference type="EMBL" id="LWGR01000004">
    <property type="protein sequence ID" value="KZM74688.1"/>
    <property type="molecule type" value="Genomic_DNA"/>
</dbReference>
<feature type="domain" description="UspA" evidence="4">
    <location>
        <begin position="16"/>
        <end position="153"/>
    </location>
</feature>
<dbReference type="GO" id="GO:0005524">
    <property type="term" value="F:ATP binding"/>
    <property type="evidence" value="ECO:0007669"/>
    <property type="project" value="UniProtKB-KW"/>
</dbReference>
<dbReference type="AlphaFoldDB" id="A0A164NSY6"/>
<evidence type="ECO:0000259" key="4">
    <source>
        <dbReference type="Pfam" id="PF00582"/>
    </source>
</evidence>
<dbReference type="SUPFAM" id="SSF52402">
    <property type="entry name" value="Adenine nucleotide alpha hydrolases-like"/>
    <property type="match status" value="2"/>
</dbReference>
<dbReference type="PRINTS" id="PR01438">
    <property type="entry name" value="UNVRSLSTRESS"/>
</dbReference>
<dbReference type="RefSeq" id="WP_067586134.1">
    <property type="nucleotide sequence ID" value="NZ_JABMCZ010000005.1"/>
</dbReference>
<evidence type="ECO:0000256" key="2">
    <source>
        <dbReference type="ARBA" id="ARBA00022741"/>
    </source>
</evidence>
<evidence type="ECO:0000313" key="5">
    <source>
        <dbReference type="EMBL" id="KZM74688.1"/>
    </source>
</evidence>
<name>A0A164NSY6_9NOCA</name>
<accession>A0A164NSY6</accession>
<evidence type="ECO:0000313" key="6">
    <source>
        <dbReference type="Proteomes" id="UP000076512"/>
    </source>
</evidence>